<dbReference type="InterPro" id="IPR013538">
    <property type="entry name" value="ASHA1/2-like_C"/>
</dbReference>
<comment type="similarity">
    <text evidence="1">Belongs to the AHA1 family.</text>
</comment>
<sequence>MEYGVIERDIDVDASPEVVFEVISQPEHVREWWPDDARFEPVEGAPGELVWRDAQTGETTTVDLAVVDVDPPKRFSFRWCFTEPDRGGQSLFVTFDLVPIGAGTRIRMTETGFREMGWEVAVLEKQYQDHVSGWNHYVPALGVYVAKLVAAS</sequence>
<evidence type="ECO:0000313" key="4">
    <source>
        <dbReference type="Proteomes" id="UP000003448"/>
    </source>
</evidence>
<dbReference type="Proteomes" id="UP000003448">
    <property type="component" value="Unassembled WGS sequence"/>
</dbReference>
<dbReference type="AlphaFoldDB" id="I0L416"/>
<evidence type="ECO:0000259" key="2">
    <source>
        <dbReference type="Pfam" id="PF08327"/>
    </source>
</evidence>
<reference evidence="4" key="1">
    <citation type="journal article" date="2012" name="J. Bacteriol.">
        <title>Genome Sequence of Micromonospora lupini Lupac 08, Isolated from Root Nodules of Lupinus angustifolius.</title>
        <authorList>
            <person name="Alonso-Vega P."/>
            <person name="Normand P."/>
            <person name="Bacigalupe R."/>
            <person name="Pujic P."/>
            <person name="Lajus A."/>
            <person name="Vallenet D."/>
            <person name="Carro L."/>
            <person name="Coll P."/>
            <person name="Trujillo M.E."/>
        </authorList>
    </citation>
    <scope>NUCLEOTIDE SEQUENCE [LARGE SCALE GENOMIC DNA]</scope>
    <source>
        <strain evidence="4">Lupac 08</strain>
    </source>
</reference>
<comment type="caution">
    <text evidence="3">The sequence shown here is derived from an EMBL/GenBank/DDBJ whole genome shotgun (WGS) entry which is preliminary data.</text>
</comment>
<gene>
    <name evidence="3" type="ORF">MILUP08_43473</name>
</gene>
<dbReference type="EMBL" id="CAIE01000026">
    <property type="protein sequence ID" value="CCH18563.1"/>
    <property type="molecule type" value="Genomic_DNA"/>
</dbReference>
<dbReference type="OrthoDB" id="9803476at2"/>
<dbReference type="eggNOG" id="COG3832">
    <property type="taxonomic scope" value="Bacteria"/>
</dbReference>
<name>I0L416_9ACTN</name>
<evidence type="ECO:0000313" key="3">
    <source>
        <dbReference type="EMBL" id="CCH18563.1"/>
    </source>
</evidence>
<feature type="domain" description="Activator of Hsp90 ATPase homologue 1/2-like C-terminal" evidence="2">
    <location>
        <begin position="13"/>
        <end position="145"/>
    </location>
</feature>
<dbReference type="InterPro" id="IPR023393">
    <property type="entry name" value="START-like_dom_sf"/>
</dbReference>
<accession>I0L416</accession>
<dbReference type="SUPFAM" id="SSF55961">
    <property type="entry name" value="Bet v1-like"/>
    <property type="match status" value="1"/>
</dbReference>
<keyword evidence="4" id="KW-1185">Reference proteome</keyword>
<evidence type="ECO:0000256" key="1">
    <source>
        <dbReference type="ARBA" id="ARBA00006817"/>
    </source>
</evidence>
<dbReference type="Pfam" id="PF08327">
    <property type="entry name" value="AHSA1"/>
    <property type="match status" value="1"/>
</dbReference>
<protein>
    <submittedName>
        <fullName evidence="3">Activator of Hsp90 ATPase 1 family protein</fullName>
    </submittedName>
</protein>
<dbReference type="STRING" id="1150864.MILUP08_43473"/>
<dbReference type="RefSeq" id="WP_007460039.1">
    <property type="nucleotide sequence ID" value="NZ_HF570108.1"/>
</dbReference>
<organism evidence="3 4">
    <name type="scientific">Micromonospora lupini str. Lupac 08</name>
    <dbReference type="NCBI Taxonomy" id="1150864"/>
    <lineage>
        <taxon>Bacteria</taxon>
        <taxon>Bacillati</taxon>
        <taxon>Actinomycetota</taxon>
        <taxon>Actinomycetes</taxon>
        <taxon>Micromonosporales</taxon>
        <taxon>Micromonosporaceae</taxon>
        <taxon>Micromonospora</taxon>
    </lineage>
</organism>
<proteinExistence type="inferred from homology"/>
<dbReference type="Gene3D" id="3.30.530.20">
    <property type="match status" value="1"/>
</dbReference>